<reference evidence="1" key="1">
    <citation type="submission" date="2020-10" db="EMBL/GenBank/DDBJ databases">
        <authorList>
            <person name="Gilroy R."/>
        </authorList>
    </citation>
    <scope>NUCLEOTIDE SEQUENCE</scope>
    <source>
        <strain evidence="1">CHK147-3167</strain>
    </source>
</reference>
<reference evidence="1" key="2">
    <citation type="journal article" date="2021" name="PeerJ">
        <title>Extensive microbial diversity within the chicken gut microbiome revealed by metagenomics and culture.</title>
        <authorList>
            <person name="Gilroy R."/>
            <person name="Ravi A."/>
            <person name="Getino M."/>
            <person name="Pursley I."/>
            <person name="Horton D.L."/>
            <person name="Alikhan N.F."/>
            <person name="Baker D."/>
            <person name="Gharbi K."/>
            <person name="Hall N."/>
            <person name="Watson M."/>
            <person name="Adriaenssens E.M."/>
            <person name="Foster-Nyarko E."/>
            <person name="Jarju S."/>
            <person name="Secka A."/>
            <person name="Antonio M."/>
            <person name="Oren A."/>
            <person name="Chaudhuri R.R."/>
            <person name="La Ragione R."/>
            <person name="Hildebrand F."/>
            <person name="Pallen M.J."/>
        </authorList>
    </citation>
    <scope>NUCLEOTIDE SEQUENCE</scope>
    <source>
        <strain evidence="1">CHK147-3167</strain>
    </source>
</reference>
<dbReference type="AlphaFoldDB" id="A0A9D1CYR8"/>
<evidence type="ECO:0000313" key="1">
    <source>
        <dbReference type="EMBL" id="HIQ91022.1"/>
    </source>
</evidence>
<protein>
    <submittedName>
        <fullName evidence="1">Uncharacterized protein</fullName>
    </submittedName>
</protein>
<accession>A0A9D1CYR8</accession>
<organism evidence="1 2">
    <name type="scientific">Candidatus Coprosoma intestinipullorum</name>
    <dbReference type="NCBI Taxonomy" id="2840752"/>
    <lineage>
        <taxon>Bacteria</taxon>
        <taxon>Bacillati</taxon>
        <taxon>Bacillota</taxon>
        <taxon>Bacillota incertae sedis</taxon>
        <taxon>Candidatus Coprosoma</taxon>
    </lineage>
</organism>
<dbReference type="EMBL" id="DVFV01000096">
    <property type="protein sequence ID" value="HIQ91022.1"/>
    <property type="molecule type" value="Genomic_DNA"/>
</dbReference>
<name>A0A9D1CYR8_9FIRM</name>
<dbReference type="Proteomes" id="UP000886786">
    <property type="component" value="Unassembled WGS sequence"/>
</dbReference>
<comment type="caution">
    <text evidence="1">The sequence shown here is derived from an EMBL/GenBank/DDBJ whole genome shotgun (WGS) entry which is preliminary data.</text>
</comment>
<evidence type="ECO:0000313" key="2">
    <source>
        <dbReference type="Proteomes" id="UP000886786"/>
    </source>
</evidence>
<proteinExistence type="predicted"/>
<gene>
    <name evidence="1" type="ORF">IAB27_05315</name>
</gene>
<sequence length="82" mass="9649">MLKIKDNVDLKELEKFGFEHQKLIYVKDVVRRCCNLRENKKIYIYEQSRLISIGIGLFSTDVELSIIYDLIQAGLVEKVEDK</sequence>